<dbReference type="Proteomes" id="UP001263732">
    <property type="component" value="Genome"/>
</dbReference>
<name>A0A858X9P1_9VIRU</name>
<evidence type="ECO:0000313" key="3">
    <source>
        <dbReference type="Proteomes" id="UP001263732"/>
    </source>
</evidence>
<keyword evidence="3" id="KW-1185">Reference proteome</keyword>
<proteinExistence type="predicted"/>
<dbReference type="EMBL" id="MN954886">
    <property type="protein sequence ID" value="QJQ28891.1"/>
    <property type="molecule type" value="Genomic_RNA"/>
</dbReference>
<sequence>MDHTLPTIYMAIKECQPLTDNFPHGEVTSVGAAQTLSDLTKHLVRAGEDIDFQVIQASEDLVTRTISRSQLTSSDNTVITDTDSSMPDVITGDHHYSLADYAAGTEHLSERNLLPVDLPLQSADGAITAAVFSTDNMYIKESDRDGVFDKGATTVNTIHVCERDNRDYELTNSKVFANSSESTMRNVITLLCATSMLGEFKKSGRRGNICSVTLSKPLLSTSHLVETGVVANPTQRNYDVAQAIMTKKLEVADTNMDKRVILQGKTKYMSAALRLAHSSNNKLWKSIMGDLMPPISMGEPSDYKSLMRNAMCEIDMTKSELCVLIAEAAAACAKVAGMSDEAAIENLQPMFAVCDNMSRVLTCAMKPSISARDITSWIARGTLSFEAGFTRLFSIFTRQTDCYKWQRKQHVQELYDSDVVGLVMNEEDYSISVGAVLSTNVYGKVSANQVEPSSDNEVIATGHRVTDRYGDERPLMKKGLLQTRTALIEDSAIGAATRRTYKNNTSKSTVYSHSVSTDVNEYIEGTATTDGVQLTNVLTARATAGIINATVAWNDTNCMIDGTDRSAVNLINGFICGPESRLTTMATELKRYGFELRLDDSNALGVGNTRREYAFTTNEQQVLAVPMIVTGKRLSKEMEQSAFADTIRMLLTRDRASSAIINTYRQMVSVQLAPGIISNPMTWYASRPTATTAVYGLATFKTVLDVPWRQQATMVKSSSLDRPPTQPGGFNKKLLVYKGKAQTYKNGTEKYTFSADFLDLGISMYPKLTSLKSTGITIPQKHMSQLLNEISARVDDEMNAQYWGTEGLEQAIELYKRPLGDTERASISRTCWHVITGYIVTMVKLQVYDTVAKLSSERTPYQRLVAIEANYSTLAMSSRYLISMMVGLDASWANAPSIVHMYYYAKTIQLTSAEMSRVEGNMQYTLSHSYAKVQNGYCTTLSGRCMSYCYGMAGTLHKCARCGKEYECQLCKQSHEVLTGREMTKPTNEHVTVTLAAAIADTDQLLYGLGDTVREESEANESIQRVKPTRQQIIAVELRLKLNKACAQLRPAIMPERYHWLTTADKLLTPPVETMYESPIVTITSHSEVVSEQPSQPAMSGQIAATQIEYEGEHVGKPWAEMVQEEAEQIDASNEEENKLVPTRQPTLSLSLTDDDVESAEHMMSGALDPPSCTGKSNLPPTFTCLGMQQCAYHNTPMGTLACVVFSDENGEMIKTPVNYNVTEQDHRAMEVVDWASTNKGRENAKLVTKCGVEHEGTTTHWCVLASRLKEDSIGLKLLKENTDVRVMRPEREWTEDEVLVAGGTSRPYFDMLRHCPCEGCKFFANFDNEKLMSRALVDCPVWHYDWAALKEKEIEVDNSAYRADWGSTRVDDRYDGSLVAVLAWLAAITGRQYKLDKARTLLMFGNANIWANHASTDTTELENGAKYSLHMEWSVVTTEVVNFVHMLCECKFPHDQMQISWPYGPYSAMPNGATLEVRYSTKDCRMSRMSLRRMSVFYSMLWENEDTDRAAKVFLEIHGAMIGDMNHYHLHREVVRGQITDNIIVLVMQTCTTSKNGAVIGNRLKVSKELSTAIRNTWGDQTLEHMAVEDN</sequence>
<organism evidence="2 3">
    <name type="scientific">Botrytis cinerea mycovirus 4</name>
    <dbReference type="NCBI Taxonomy" id="2732661"/>
    <lineage>
        <taxon>Viruses</taxon>
        <taxon>Riboviria</taxon>
        <taxon>Orthornavirae</taxon>
        <taxon>Duplornaviricota</taxon>
        <taxon>Chrymotiviricetes</taxon>
        <taxon>Ghabrivirales</taxon>
        <taxon>Alphatotivirineae</taxon>
        <taxon>Quadriviridae</taxon>
        <taxon>Quadrivirus</taxon>
        <taxon>Quadrivirus ni</taxon>
    </lineage>
</organism>
<evidence type="ECO:0000256" key="1">
    <source>
        <dbReference type="SAM" id="MobiDB-lite"/>
    </source>
</evidence>
<feature type="region of interest" description="Disordered" evidence="1">
    <location>
        <begin position="1130"/>
        <end position="1150"/>
    </location>
</feature>
<reference evidence="2" key="1">
    <citation type="journal article" date="2021" name="MBio">
        <title>Novel Mycoviruses Discovered in the Mycovirome of a Necrotrophic Fungus.</title>
        <authorList>
            <person name="Ruiz-Padilla A."/>
            <person name="Rodriguez-Romero J."/>
            <person name="Gomez-Cid I."/>
            <person name="Pacifico D."/>
            <person name="Ayllon M.A."/>
        </authorList>
    </citation>
    <scope>NUCLEOTIDE SEQUENCE</scope>
    <source>
        <strain evidence="2">BCS14_DN1846</strain>
    </source>
</reference>
<protein>
    <submittedName>
        <fullName evidence="2">Uncharacterized protein</fullName>
    </submittedName>
</protein>
<accession>A0A858X9P1</accession>
<evidence type="ECO:0000313" key="2">
    <source>
        <dbReference type="EMBL" id="QJQ28891.1"/>
    </source>
</evidence>